<evidence type="ECO:0000313" key="8">
    <source>
        <dbReference type="Proteomes" id="UP000029669"/>
    </source>
</evidence>
<evidence type="ECO:0000313" key="7">
    <source>
        <dbReference type="EMBL" id="AIS51412.1"/>
    </source>
</evidence>
<comment type="similarity">
    <text evidence="2">Belongs to the multi antimicrobial extrusion (MATE) (TC 2.A.66.1) family.</text>
</comment>
<proteinExistence type="inferred from homology"/>
<dbReference type="PANTHER" id="PTHR43298">
    <property type="entry name" value="MULTIDRUG RESISTANCE PROTEIN NORM-RELATED"/>
    <property type="match status" value="1"/>
</dbReference>
<dbReference type="GO" id="GO:0005886">
    <property type="term" value="C:plasma membrane"/>
    <property type="evidence" value="ECO:0007669"/>
    <property type="project" value="TreeGrafter"/>
</dbReference>
<feature type="transmembrane region" description="Helical" evidence="6">
    <location>
        <begin position="28"/>
        <end position="51"/>
    </location>
</feature>
<keyword evidence="4" id="KW-0813">Transport</keyword>
<feature type="transmembrane region" description="Helical" evidence="6">
    <location>
        <begin position="57"/>
        <end position="80"/>
    </location>
</feature>
<dbReference type="KEGG" id="tki:TKV_c02070"/>
<dbReference type="PANTHER" id="PTHR43298:SF2">
    <property type="entry name" value="FMN_FAD EXPORTER YEEO-RELATED"/>
    <property type="match status" value="1"/>
</dbReference>
<dbReference type="EMBL" id="CP009170">
    <property type="protein sequence ID" value="AIS51412.1"/>
    <property type="molecule type" value="Genomic_DNA"/>
</dbReference>
<evidence type="ECO:0000256" key="2">
    <source>
        <dbReference type="ARBA" id="ARBA00010199"/>
    </source>
</evidence>
<dbReference type="GO" id="GO:0042910">
    <property type="term" value="F:xenobiotic transmembrane transporter activity"/>
    <property type="evidence" value="ECO:0007669"/>
    <property type="project" value="InterPro"/>
</dbReference>
<evidence type="ECO:0000256" key="1">
    <source>
        <dbReference type="ARBA" id="ARBA00003408"/>
    </source>
</evidence>
<dbReference type="STRING" id="2325.TKV_c02070"/>
<evidence type="ECO:0000256" key="5">
    <source>
        <dbReference type="ARBA" id="ARBA00031636"/>
    </source>
</evidence>
<sequence length="122" mass="13160">MEAKERHKRNVAKEIIELAWPSITEQMLIMAVGMVSTIFVGRVGTNAIAAVGMINSLIFFFQAIFSGLATGSTVIVARLIGEEDKEGARLAVMQSLIMSIAIFIGLTTLGYIFAVPIVIMAL</sequence>
<dbReference type="GO" id="GO:0015297">
    <property type="term" value="F:antiporter activity"/>
    <property type="evidence" value="ECO:0007669"/>
    <property type="project" value="InterPro"/>
</dbReference>
<reference evidence="8" key="1">
    <citation type="journal article" date="2015" name="Genome Announc.">
        <title>Whole-Genome Sequences of 80 Environmental and Clinical Isolates of Burkholderia pseudomallei.</title>
        <authorList>
            <person name="Johnson S.L."/>
            <person name="Baker A.L."/>
            <person name="Chain P.S."/>
            <person name="Currie B.J."/>
            <person name="Daligault H.E."/>
            <person name="Davenport K.W."/>
            <person name="Davis C.B."/>
            <person name="Inglis T.J."/>
            <person name="Kaestli M."/>
            <person name="Koren S."/>
            <person name="Mayo M."/>
            <person name="Merritt A.J."/>
            <person name="Price E.P."/>
            <person name="Sarovich D.S."/>
            <person name="Warner J."/>
            <person name="Rosovitz M.J."/>
        </authorList>
    </citation>
    <scope>NUCLEOTIDE SEQUENCE [LARGE SCALE GENOMIC DNA]</scope>
    <source>
        <strain evidence="8">DSM 2030</strain>
    </source>
</reference>
<keyword evidence="6" id="KW-0472">Membrane</keyword>
<evidence type="ECO:0000256" key="6">
    <source>
        <dbReference type="SAM" id="Phobius"/>
    </source>
</evidence>
<evidence type="ECO:0000256" key="4">
    <source>
        <dbReference type="ARBA" id="ARBA00022448"/>
    </source>
</evidence>
<dbReference type="Pfam" id="PF01554">
    <property type="entry name" value="MatE"/>
    <property type="match status" value="1"/>
</dbReference>
<dbReference type="InterPro" id="IPR002528">
    <property type="entry name" value="MATE_fam"/>
</dbReference>
<feature type="transmembrane region" description="Helical" evidence="6">
    <location>
        <begin position="92"/>
        <end position="119"/>
    </location>
</feature>
<protein>
    <recommendedName>
        <fullName evidence="3">Probable multidrug resistance protein NorM</fullName>
    </recommendedName>
    <alternativeName>
        <fullName evidence="5">Multidrug-efflux transporter</fullName>
    </alternativeName>
</protein>
<evidence type="ECO:0000256" key="3">
    <source>
        <dbReference type="ARBA" id="ARBA00020268"/>
    </source>
</evidence>
<comment type="function">
    <text evidence="1">Multidrug efflux pump.</text>
</comment>
<dbReference type="Proteomes" id="UP000029669">
    <property type="component" value="Chromosome"/>
</dbReference>
<dbReference type="HOGENOM" id="CLU_2025650_0_0_9"/>
<dbReference type="InterPro" id="IPR050222">
    <property type="entry name" value="MATE_MdtK"/>
</dbReference>
<dbReference type="AlphaFoldDB" id="A0A097ANN1"/>
<keyword evidence="6" id="KW-1133">Transmembrane helix</keyword>
<gene>
    <name evidence="7" type="primary">matE</name>
    <name evidence="7" type="ORF">TKV_c02070</name>
</gene>
<organism evidence="7 8">
    <name type="scientific">Thermoanaerobacter kivui</name>
    <name type="common">Acetogenium kivui</name>
    <dbReference type="NCBI Taxonomy" id="2325"/>
    <lineage>
        <taxon>Bacteria</taxon>
        <taxon>Bacillati</taxon>
        <taxon>Bacillota</taxon>
        <taxon>Clostridia</taxon>
        <taxon>Thermoanaerobacterales</taxon>
        <taxon>Thermoanaerobacteraceae</taxon>
        <taxon>Thermoanaerobacter</taxon>
    </lineage>
</organism>
<dbReference type="eggNOG" id="COG0534">
    <property type="taxonomic scope" value="Bacteria"/>
</dbReference>
<keyword evidence="8" id="KW-1185">Reference proteome</keyword>
<accession>A0A097ANN1</accession>
<keyword evidence="6" id="KW-0812">Transmembrane</keyword>
<name>A0A097ANN1_THEKI</name>